<keyword evidence="2" id="KW-1185">Reference proteome</keyword>
<accession>A0ABT6ZNI1</accession>
<dbReference type="EMBL" id="JASJEX010000004">
    <property type="protein sequence ID" value="MDJ1130226.1"/>
    <property type="molecule type" value="Genomic_DNA"/>
</dbReference>
<organism evidence="1 2">
    <name type="scientific">Kribbibacterium absianum</name>
    <dbReference type="NCBI Taxonomy" id="3044210"/>
    <lineage>
        <taxon>Bacteria</taxon>
        <taxon>Bacillati</taxon>
        <taxon>Actinomycetota</taxon>
        <taxon>Coriobacteriia</taxon>
        <taxon>Coriobacteriales</taxon>
        <taxon>Kribbibacteriaceae</taxon>
        <taxon>Kribbibacterium</taxon>
    </lineage>
</organism>
<proteinExistence type="predicted"/>
<sequence length="329" mass="36328">MSLIVTGLWAHALYCCCGYAIQPVKTREARRALAQSDHYEEDLALFACTQAMKFSTPLALTLNACQEGHRPLFLGSDLPEGIEDFPFPPVEILVKEDAAPLEDPSAACHVAPFRGTAEKVLRRLAFNGPRRRWPEIYVTAPEYQFVQAAQRRSPVQAALMGAGLSGFYRARPDYPEGCTAPEDPLMTKESATRFIAAWPDADEAEKARSALAIMPERARLAPIASTALLLCLPEEQGGYGLEWPELSAKPELTPEAREVLDNGGTKDEVSAALGVDVLHVGLEDFETVEGLDRLVQEHLAPALGAGKRHPNREKQRALHREVMGPHWWW</sequence>
<dbReference type="RefSeq" id="WP_283713388.1">
    <property type="nucleotide sequence ID" value="NZ_JASJEW010000003.1"/>
</dbReference>
<reference evidence="1" key="1">
    <citation type="submission" date="2023-05" db="EMBL/GenBank/DDBJ databases">
        <title>[olsenella] sp. nov., isolated from a pig farm feces dump.</title>
        <authorList>
            <person name="Chang Y.-H."/>
        </authorList>
    </citation>
    <scope>NUCLEOTIDE SEQUENCE</scope>
    <source>
        <strain evidence="1">YH-ols2217</strain>
    </source>
</reference>
<name>A0ABT6ZNI1_9ACTN</name>
<dbReference type="Proteomes" id="UP001431693">
    <property type="component" value="Unassembled WGS sequence"/>
</dbReference>
<evidence type="ECO:0000313" key="1">
    <source>
        <dbReference type="EMBL" id="MDJ1130226.1"/>
    </source>
</evidence>
<evidence type="ECO:0000313" key="2">
    <source>
        <dbReference type="Proteomes" id="UP001431693"/>
    </source>
</evidence>
<gene>
    <name evidence="1" type="ORF">QJ043_09075</name>
</gene>
<protein>
    <submittedName>
        <fullName evidence="1">Uncharacterized protein</fullName>
    </submittedName>
</protein>
<comment type="caution">
    <text evidence="1">The sequence shown here is derived from an EMBL/GenBank/DDBJ whole genome shotgun (WGS) entry which is preliminary data.</text>
</comment>